<protein>
    <submittedName>
        <fullName evidence="9">Streptogrisin C</fullName>
        <ecNumber evidence="9">3.4.21.-</ecNumber>
    </submittedName>
</protein>
<dbReference type="EC" id="3.4.21.-" evidence="9"/>
<feature type="disulfide bond" evidence="6">
    <location>
        <begin position="182"/>
        <end position="209"/>
    </location>
</feature>
<dbReference type="InterPro" id="IPR001316">
    <property type="entry name" value="Pept_S1A_streptogrisin"/>
</dbReference>
<evidence type="ECO:0000256" key="1">
    <source>
        <dbReference type="ARBA" id="ARBA00007664"/>
    </source>
</evidence>
<accession>A0A9X2GDQ6</accession>
<dbReference type="EMBL" id="JAMZEB010000002">
    <property type="protein sequence ID" value="MCP2355730.1"/>
    <property type="molecule type" value="Genomic_DNA"/>
</dbReference>
<dbReference type="GO" id="GO:0006508">
    <property type="term" value="P:proteolysis"/>
    <property type="evidence" value="ECO:0007669"/>
    <property type="project" value="UniProtKB-KW"/>
</dbReference>
<dbReference type="Pfam" id="PF00089">
    <property type="entry name" value="Trypsin"/>
    <property type="match status" value="1"/>
</dbReference>
<sequence length="234" mass="23670">MRFFRPAATLALTAALVLGAPPDAARADPAPDAARGDPAPAAYGDIRGGDTFVVEGKGRCTVAFTVRRGTTGGFLTAGRCGRRGDIALTGYGGTPIGVFEASSYPNDDYAWVSLHPGWTPRGAVVAHGVERPVRGSAPAAVGSPVCRAGPATGWHCGTVQQRNVTVTYPEGTVTGLVRTSVCPEPGTWGAPFLSGDQAQGITSGGTGSCATGGSTYFQPVGEALSAYGLTLITA</sequence>
<name>A0A9X2GDQ6_9ACTN</name>
<dbReference type="PIRSF" id="PIRSF001134">
    <property type="entry name" value="Streptogrisin"/>
    <property type="match status" value="1"/>
</dbReference>
<dbReference type="CDD" id="cd21112">
    <property type="entry name" value="alphaLP-like"/>
    <property type="match status" value="1"/>
</dbReference>
<evidence type="ECO:0000256" key="5">
    <source>
        <dbReference type="ARBA" id="ARBA00023157"/>
    </source>
</evidence>
<keyword evidence="4" id="KW-0720">Serine protease</keyword>
<dbReference type="RefSeq" id="WP_253742385.1">
    <property type="nucleotide sequence ID" value="NZ_BAABKA010000001.1"/>
</dbReference>
<proteinExistence type="inferred from homology"/>
<feature type="domain" description="Peptidase S1" evidence="8">
    <location>
        <begin position="101"/>
        <end position="221"/>
    </location>
</feature>
<dbReference type="Gene3D" id="2.40.10.10">
    <property type="entry name" value="Trypsin-like serine proteases"/>
    <property type="match status" value="2"/>
</dbReference>
<dbReference type="SUPFAM" id="SSF50494">
    <property type="entry name" value="Trypsin-like serine proteases"/>
    <property type="match status" value="1"/>
</dbReference>
<evidence type="ECO:0000256" key="3">
    <source>
        <dbReference type="ARBA" id="ARBA00022801"/>
    </source>
</evidence>
<feature type="disulfide bond" evidence="6">
    <location>
        <begin position="60"/>
        <end position="80"/>
    </location>
</feature>
<comment type="caution">
    <text evidence="9">The sequence shown here is derived from an EMBL/GenBank/DDBJ whole genome shotgun (WGS) entry which is preliminary data.</text>
</comment>
<reference evidence="9" key="1">
    <citation type="submission" date="2022-06" db="EMBL/GenBank/DDBJ databases">
        <title>Sequencing the genomes of 1000 actinobacteria strains.</title>
        <authorList>
            <person name="Klenk H.-P."/>
        </authorList>
    </citation>
    <scope>NUCLEOTIDE SEQUENCE</scope>
    <source>
        <strain evidence="9">DSM 46694</strain>
    </source>
</reference>
<dbReference type="GO" id="GO:0004252">
    <property type="term" value="F:serine-type endopeptidase activity"/>
    <property type="evidence" value="ECO:0007669"/>
    <property type="project" value="InterPro"/>
</dbReference>
<evidence type="ECO:0000256" key="2">
    <source>
        <dbReference type="ARBA" id="ARBA00022670"/>
    </source>
</evidence>
<dbReference type="PRINTS" id="PR00861">
    <property type="entry name" value="ALYTICPTASE"/>
</dbReference>
<dbReference type="InterPro" id="IPR001254">
    <property type="entry name" value="Trypsin_dom"/>
</dbReference>
<organism evidence="9 10">
    <name type="scientific">Nonomuraea thailandensis</name>
    <dbReference type="NCBI Taxonomy" id="1188745"/>
    <lineage>
        <taxon>Bacteria</taxon>
        <taxon>Bacillati</taxon>
        <taxon>Actinomycetota</taxon>
        <taxon>Actinomycetes</taxon>
        <taxon>Streptosporangiales</taxon>
        <taxon>Streptosporangiaceae</taxon>
        <taxon>Nonomuraea</taxon>
    </lineage>
</organism>
<evidence type="ECO:0000256" key="4">
    <source>
        <dbReference type="ARBA" id="ARBA00022825"/>
    </source>
</evidence>
<keyword evidence="2" id="KW-0645">Protease</keyword>
<feature type="signal peptide" evidence="7">
    <location>
        <begin position="1"/>
        <end position="27"/>
    </location>
</feature>
<feature type="disulfide bond" evidence="6">
    <location>
        <begin position="146"/>
        <end position="156"/>
    </location>
</feature>
<dbReference type="AlphaFoldDB" id="A0A9X2GDQ6"/>
<keyword evidence="10" id="KW-1185">Reference proteome</keyword>
<evidence type="ECO:0000259" key="8">
    <source>
        <dbReference type="Pfam" id="PF00089"/>
    </source>
</evidence>
<evidence type="ECO:0000313" key="10">
    <source>
        <dbReference type="Proteomes" id="UP001139648"/>
    </source>
</evidence>
<evidence type="ECO:0000256" key="7">
    <source>
        <dbReference type="SAM" id="SignalP"/>
    </source>
</evidence>
<comment type="similarity">
    <text evidence="1">Belongs to the peptidase S1 family.</text>
</comment>
<dbReference type="InterPro" id="IPR009003">
    <property type="entry name" value="Peptidase_S1_PA"/>
</dbReference>
<gene>
    <name evidence="9" type="ORF">HD597_002750</name>
</gene>
<evidence type="ECO:0000313" key="9">
    <source>
        <dbReference type="EMBL" id="MCP2355730.1"/>
    </source>
</evidence>
<keyword evidence="7" id="KW-0732">Signal</keyword>
<dbReference type="Proteomes" id="UP001139648">
    <property type="component" value="Unassembled WGS sequence"/>
</dbReference>
<keyword evidence="3 9" id="KW-0378">Hydrolase</keyword>
<feature type="chain" id="PRO_5040946888" evidence="7">
    <location>
        <begin position="28"/>
        <end position="234"/>
    </location>
</feature>
<evidence type="ECO:0000256" key="6">
    <source>
        <dbReference type="PIRSR" id="PIRSR001134-2"/>
    </source>
</evidence>
<keyword evidence="5 6" id="KW-1015">Disulfide bond</keyword>
<dbReference type="InterPro" id="IPR043504">
    <property type="entry name" value="Peptidase_S1_PA_chymotrypsin"/>
</dbReference>